<organism evidence="2 3">
    <name type="scientific">Rhodonia placenta</name>
    <dbReference type="NCBI Taxonomy" id="104341"/>
    <lineage>
        <taxon>Eukaryota</taxon>
        <taxon>Fungi</taxon>
        <taxon>Dikarya</taxon>
        <taxon>Basidiomycota</taxon>
        <taxon>Agaricomycotina</taxon>
        <taxon>Agaricomycetes</taxon>
        <taxon>Polyporales</taxon>
        <taxon>Adustoporiaceae</taxon>
        <taxon>Rhodonia</taxon>
    </lineage>
</organism>
<feature type="transmembrane region" description="Helical" evidence="1">
    <location>
        <begin position="41"/>
        <end position="66"/>
    </location>
</feature>
<keyword evidence="1" id="KW-0812">Transmembrane</keyword>
<dbReference type="AlphaFoldDB" id="A0A8H7NZ91"/>
<evidence type="ECO:0000256" key="1">
    <source>
        <dbReference type="SAM" id="Phobius"/>
    </source>
</evidence>
<proteinExistence type="predicted"/>
<dbReference type="Proteomes" id="UP000639403">
    <property type="component" value="Unassembled WGS sequence"/>
</dbReference>
<protein>
    <submittedName>
        <fullName evidence="2">Uncharacterized protein</fullName>
    </submittedName>
</protein>
<keyword evidence="1" id="KW-0472">Membrane</keyword>
<reference evidence="2" key="2">
    <citation type="journal article" name="Front. Microbiol.">
        <title>Degradative Capacity of Two Strains of Rhodonia placenta: From Phenotype to Genotype.</title>
        <authorList>
            <person name="Kolle M."/>
            <person name="Horta M.A.C."/>
            <person name="Nowrousian M."/>
            <person name="Ohm R.A."/>
            <person name="Benz J.P."/>
            <person name="Pilgard A."/>
        </authorList>
    </citation>
    <scope>NUCLEOTIDE SEQUENCE</scope>
    <source>
        <strain evidence="2">FPRL280</strain>
    </source>
</reference>
<keyword evidence="1" id="KW-1133">Transmembrane helix</keyword>
<evidence type="ECO:0000313" key="2">
    <source>
        <dbReference type="EMBL" id="KAF9810275.1"/>
    </source>
</evidence>
<gene>
    <name evidence="2" type="ORF">IEO21_07043</name>
</gene>
<evidence type="ECO:0000313" key="3">
    <source>
        <dbReference type="Proteomes" id="UP000639403"/>
    </source>
</evidence>
<comment type="caution">
    <text evidence="2">The sequence shown here is derived from an EMBL/GenBank/DDBJ whole genome shotgun (WGS) entry which is preliminary data.</text>
</comment>
<reference evidence="2" key="1">
    <citation type="submission" date="2020-11" db="EMBL/GenBank/DDBJ databases">
        <authorList>
            <person name="Koelle M."/>
            <person name="Horta M.A.C."/>
            <person name="Nowrousian M."/>
            <person name="Ohm R.A."/>
            <person name="Benz P."/>
            <person name="Pilgard A."/>
        </authorList>
    </citation>
    <scope>NUCLEOTIDE SEQUENCE</scope>
    <source>
        <strain evidence="2">FPRL280</strain>
    </source>
</reference>
<accession>A0A8H7NZ91</accession>
<dbReference type="EMBL" id="JADOXO010000181">
    <property type="protein sequence ID" value="KAF9810275.1"/>
    <property type="molecule type" value="Genomic_DNA"/>
</dbReference>
<sequence>MHLLSEFLAVLALRTHAVSSANWYLVLPVLLLGLVPVGTNLQVLIATRISVVFSDILVVGATWYYLLIHRPAALAHTQLFSMVLVSKPHLPTLVLRDGTLYFLSGALSTIRMSLIIRDLKGYLASECISLGMEPECPS</sequence>
<name>A0A8H7NZ91_9APHY</name>